<dbReference type="Proteomes" id="UP000034805">
    <property type="component" value="Unassembled WGS sequence"/>
</dbReference>
<evidence type="ECO:0000259" key="2">
    <source>
        <dbReference type="PROSITE" id="PS50238"/>
    </source>
</evidence>
<evidence type="ECO:0000313" key="4">
    <source>
        <dbReference type="Proteomes" id="UP000034805"/>
    </source>
</evidence>
<dbReference type="InterPro" id="IPR008936">
    <property type="entry name" value="Rho_GTPase_activation_prot"/>
</dbReference>
<reference evidence="3 4" key="1">
    <citation type="submission" date="2015-08" db="EMBL/GenBank/DDBJ databases">
        <title>The genome of the Asian arowana (Scleropages formosus).</title>
        <authorList>
            <person name="Tan M.H."/>
            <person name="Gan H.M."/>
            <person name="Croft L.J."/>
            <person name="Austin C.M."/>
        </authorList>
    </citation>
    <scope>NUCLEOTIDE SEQUENCE [LARGE SCALE GENOMIC DNA]</scope>
    <source>
        <strain evidence="3">Aro1</strain>
    </source>
</reference>
<dbReference type="Gene3D" id="1.10.555.10">
    <property type="entry name" value="Rho GTPase activation protein"/>
    <property type="match status" value="1"/>
</dbReference>
<dbReference type="PROSITE" id="PS50238">
    <property type="entry name" value="RHOGAP"/>
    <property type="match status" value="1"/>
</dbReference>
<dbReference type="EMBL" id="JARO02001729">
    <property type="protein sequence ID" value="KPP74582.1"/>
    <property type="molecule type" value="Genomic_DNA"/>
</dbReference>
<proteinExistence type="predicted"/>
<evidence type="ECO:0000256" key="1">
    <source>
        <dbReference type="SAM" id="MobiDB-lite"/>
    </source>
</evidence>
<dbReference type="InterPro" id="IPR000198">
    <property type="entry name" value="RhoGAP_dom"/>
</dbReference>
<dbReference type="GO" id="GO:0007165">
    <property type="term" value="P:signal transduction"/>
    <property type="evidence" value="ECO:0007669"/>
    <property type="project" value="InterPro"/>
</dbReference>
<accession>A0A0P7XGW7</accession>
<organism evidence="3 4">
    <name type="scientific">Scleropages formosus</name>
    <name type="common">Asian bonytongue</name>
    <name type="synonym">Osteoglossum formosum</name>
    <dbReference type="NCBI Taxonomy" id="113540"/>
    <lineage>
        <taxon>Eukaryota</taxon>
        <taxon>Metazoa</taxon>
        <taxon>Chordata</taxon>
        <taxon>Craniata</taxon>
        <taxon>Vertebrata</taxon>
        <taxon>Euteleostomi</taxon>
        <taxon>Actinopterygii</taxon>
        <taxon>Neopterygii</taxon>
        <taxon>Teleostei</taxon>
        <taxon>Osteoglossocephala</taxon>
        <taxon>Osteoglossomorpha</taxon>
        <taxon>Osteoglossiformes</taxon>
        <taxon>Osteoglossidae</taxon>
        <taxon>Scleropages</taxon>
    </lineage>
</organism>
<dbReference type="SUPFAM" id="SSF48350">
    <property type="entry name" value="GTPase activation domain, GAP"/>
    <property type="match status" value="1"/>
</dbReference>
<sequence>MKYFLQQLPQVNYSLLRFLCRFLSGVASLQEDSWSTGGLAAVFGPDVFHLDTDVEDLKEQESVRRILTELLENQEEYFDSEEDDVSTTNDYSSINEQ</sequence>
<comment type="caution">
    <text evidence="3">The sequence shown here is derived from an EMBL/GenBank/DDBJ whole genome shotgun (WGS) entry which is preliminary data.</text>
</comment>
<protein>
    <recommendedName>
        <fullName evidence="2">Rho-GAP domain-containing protein</fullName>
    </recommendedName>
</protein>
<dbReference type="AlphaFoldDB" id="A0A0P7XGW7"/>
<dbReference type="PANTHER" id="PTHR15904:SF16">
    <property type="entry name" value="PROTEIN FAM13B"/>
    <property type="match status" value="1"/>
</dbReference>
<feature type="domain" description="Rho-GAP" evidence="2">
    <location>
        <begin position="1"/>
        <end position="78"/>
    </location>
</feature>
<feature type="compositionally biased region" description="Polar residues" evidence="1">
    <location>
        <begin position="86"/>
        <end position="97"/>
    </location>
</feature>
<dbReference type="PANTHER" id="PTHR15904">
    <property type="entry name" value="FAM13"/>
    <property type="match status" value="1"/>
</dbReference>
<dbReference type="InterPro" id="IPR039102">
    <property type="entry name" value="FAM13"/>
</dbReference>
<evidence type="ECO:0000313" key="3">
    <source>
        <dbReference type="EMBL" id="KPP74582.1"/>
    </source>
</evidence>
<name>A0A0P7XGW7_SCLFO</name>
<dbReference type="Pfam" id="PF00620">
    <property type="entry name" value="RhoGAP"/>
    <property type="match status" value="1"/>
</dbReference>
<gene>
    <name evidence="3" type="ORF">Z043_106253</name>
</gene>
<feature type="non-terminal residue" evidence="3">
    <location>
        <position position="97"/>
    </location>
</feature>
<feature type="region of interest" description="Disordered" evidence="1">
    <location>
        <begin position="77"/>
        <end position="97"/>
    </location>
</feature>